<proteinExistence type="predicted"/>
<name>A0ABW3M4Y7_9PSEU</name>
<dbReference type="Pfam" id="PF08811">
    <property type="entry name" value="DUF1800"/>
    <property type="match status" value="1"/>
</dbReference>
<feature type="region of interest" description="Disordered" evidence="1">
    <location>
        <begin position="1"/>
        <end position="26"/>
    </location>
</feature>
<evidence type="ECO:0000313" key="2">
    <source>
        <dbReference type="EMBL" id="MFD1045765.1"/>
    </source>
</evidence>
<accession>A0ABW3M4Y7</accession>
<sequence>MDRPRPLRSSGSRRNHVGPPPAGHFATSAQKVRSAELMGRQNRTIRDHGLGEFAVLANAMVVDPAMLIWLDGQKNTAKAANENLGRELMELFTLGVGHYSEEDVRAAAKALTGWKVNRDTGAVTFNAKQHDNSVKTVLGTTGPLDAHGLVDVLVKNPASPRFIAQRLWSRTVSNTPPPDDVLARLVKAGTIRDLVKAIVADNPLYIRDREHWEKTSIAAESAAFAS</sequence>
<dbReference type="Proteomes" id="UP001597045">
    <property type="component" value="Unassembled WGS sequence"/>
</dbReference>
<reference evidence="3" key="1">
    <citation type="journal article" date="2019" name="Int. J. Syst. Evol. Microbiol.">
        <title>The Global Catalogue of Microorganisms (GCM) 10K type strain sequencing project: providing services to taxonomists for standard genome sequencing and annotation.</title>
        <authorList>
            <consortium name="The Broad Institute Genomics Platform"/>
            <consortium name="The Broad Institute Genome Sequencing Center for Infectious Disease"/>
            <person name="Wu L."/>
            <person name="Ma J."/>
        </authorList>
    </citation>
    <scope>NUCLEOTIDE SEQUENCE [LARGE SCALE GENOMIC DNA]</scope>
    <source>
        <strain evidence="3">JCM 31486</strain>
    </source>
</reference>
<evidence type="ECO:0000256" key="1">
    <source>
        <dbReference type="SAM" id="MobiDB-lite"/>
    </source>
</evidence>
<dbReference type="EMBL" id="JBHTIS010000404">
    <property type="protein sequence ID" value="MFD1045765.1"/>
    <property type="molecule type" value="Genomic_DNA"/>
</dbReference>
<dbReference type="InterPro" id="IPR014917">
    <property type="entry name" value="DUF1800"/>
</dbReference>
<comment type="caution">
    <text evidence="2">The sequence shown here is derived from an EMBL/GenBank/DDBJ whole genome shotgun (WGS) entry which is preliminary data.</text>
</comment>
<evidence type="ECO:0000313" key="3">
    <source>
        <dbReference type="Proteomes" id="UP001597045"/>
    </source>
</evidence>
<gene>
    <name evidence="2" type="ORF">ACFQ1S_09420</name>
</gene>
<keyword evidence="3" id="KW-1185">Reference proteome</keyword>
<organism evidence="2 3">
    <name type="scientific">Kibdelosporangium lantanae</name>
    <dbReference type="NCBI Taxonomy" id="1497396"/>
    <lineage>
        <taxon>Bacteria</taxon>
        <taxon>Bacillati</taxon>
        <taxon>Actinomycetota</taxon>
        <taxon>Actinomycetes</taxon>
        <taxon>Pseudonocardiales</taxon>
        <taxon>Pseudonocardiaceae</taxon>
        <taxon>Kibdelosporangium</taxon>
    </lineage>
</organism>
<protein>
    <submittedName>
        <fullName evidence="2">DUF1800 family protein</fullName>
    </submittedName>
</protein>